<keyword evidence="3" id="KW-1185">Reference proteome</keyword>
<evidence type="ECO:0000259" key="1">
    <source>
        <dbReference type="Pfam" id="PF01636"/>
    </source>
</evidence>
<dbReference type="Pfam" id="PF01636">
    <property type="entry name" value="APH"/>
    <property type="match status" value="1"/>
</dbReference>
<reference evidence="2 3" key="1">
    <citation type="submission" date="2020-08" db="EMBL/GenBank/DDBJ databases">
        <title>Sequencing the genomes of 1000 actinobacteria strains.</title>
        <authorList>
            <person name="Klenk H.-P."/>
        </authorList>
    </citation>
    <scope>NUCLEOTIDE SEQUENCE [LARGE SCALE GENOMIC DNA]</scope>
    <source>
        <strain evidence="2 3">DSM 45084</strain>
    </source>
</reference>
<evidence type="ECO:0000313" key="2">
    <source>
        <dbReference type="EMBL" id="MBB4968140.1"/>
    </source>
</evidence>
<dbReference type="RefSeq" id="WP_184673413.1">
    <property type="nucleotide sequence ID" value="NZ_BAABAI010000041.1"/>
</dbReference>
<gene>
    <name evidence="2" type="ORF">F4559_005499</name>
</gene>
<dbReference type="InterPro" id="IPR002575">
    <property type="entry name" value="Aminoglycoside_PTrfase"/>
</dbReference>
<evidence type="ECO:0000313" key="3">
    <source>
        <dbReference type="Proteomes" id="UP000542674"/>
    </source>
</evidence>
<proteinExistence type="predicted"/>
<dbReference type="Proteomes" id="UP000542674">
    <property type="component" value="Unassembled WGS sequence"/>
</dbReference>
<dbReference type="AlphaFoldDB" id="A0A7W7T7W4"/>
<accession>A0A7W7T7W4</accession>
<feature type="domain" description="Aminoglycoside phosphotransferase" evidence="1">
    <location>
        <begin position="61"/>
        <end position="224"/>
    </location>
</feature>
<dbReference type="Gene3D" id="1.10.510.10">
    <property type="entry name" value="Transferase(Phosphotransferase) domain 1"/>
    <property type="match status" value="1"/>
</dbReference>
<comment type="caution">
    <text evidence="2">The sequence shown here is derived from an EMBL/GenBank/DDBJ whole genome shotgun (WGS) entry which is preliminary data.</text>
</comment>
<dbReference type="EMBL" id="JACHJS010000001">
    <property type="protein sequence ID" value="MBB4968140.1"/>
    <property type="molecule type" value="Genomic_DNA"/>
</dbReference>
<name>A0A7W7T7W4_9PSEU</name>
<dbReference type="InterPro" id="IPR011009">
    <property type="entry name" value="Kinase-like_dom_sf"/>
</dbReference>
<sequence length="241" mass="25977">MTNALRAALSAARSAGLPTDDPIVLKNGSNLLVHLRPAPVVARVGTRTAFVRGDVTGHFGRADAISRYLAARGVPVVVPADVPGPVRQDGFVVAFASHVVHTPWEANEASFAALLRELHAELVDYPGDLPERGPLDDLDATLDLLGRPAALVAERDDLVARWPSSPVRPLHGDAHARNVLATTDGPVWNDFEDAWRGPAGWDVACAHLSPALFPDEDVAFWRALRDLFGRCWVASGELYRP</sequence>
<protein>
    <recommendedName>
        <fullName evidence="1">Aminoglycoside phosphotransferase domain-containing protein</fullName>
    </recommendedName>
</protein>
<organism evidence="2 3">
    <name type="scientific">Saccharothrix violaceirubra</name>
    <dbReference type="NCBI Taxonomy" id="413306"/>
    <lineage>
        <taxon>Bacteria</taxon>
        <taxon>Bacillati</taxon>
        <taxon>Actinomycetota</taxon>
        <taxon>Actinomycetes</taxon>
        <taxon>Pseudonocardiales</taxon>
        <taxon>Pseudonocardiaceae</taxon>
        <taxon>Saccharothrix</taxon>
    </lineage>
</organism>
<dbReference type="SUPFAM" id="SSF56112">
    <property type="entry name" value="Protein kinase-like (PK-like)"/>
    <property type="match status" value="1"/>
</dbReference>